<evidence type="ECO:0000313" key="6">
    <source>
        <dbReference type="EMBL" id="CBN78274.1"/>
    </source>
</evidence>
<keyword evidence="3" id="KW-0862">Zinc</keyword>
<evidence type="ECO:0000256" key="2">
    <source>
        <dbReference type="ARBA" id="ARBA00022771"/>
    </source>
</evidence>
<proteinExistence type="predicted"/>
<dbReference type="GO" id="GO:0008270">
    <property type="term" value="F:zinc ion binding"/>
    <property type="evidence" value="ECO:0007669"/>
    <property type="project" value="UniProtKB-KW"/>
</dbReference>
<accession>D8LNR4</accession>
<feature type="compositionally biased region" description="Polar residues" evidence="4">
    <location>
        <begin position="351"/>
        <end position="364"/>
    </location>
</feature>
<dbReference type="SUPFAM" id="SSF81383">
    <property type="entry name" value="F-box domain"/>
    <property type="match status" value="1"/>
</dbReference>
<keyword evidence="1" id="KW-0479">Metal-binding</keyword>
<dbReference type="Proteomes" id="UP000002630">
    <property type="component" value="Unassembled WGS sequence"/>
</dbReference>
<feature type="region of interest" description="Disordered" evidence="4">
    <location>
        <begin position="598"/>
        <end position="643"/>
    </location>
</feature>
<feature type="compositionally biased region" description="Gly residues" evidence="4">
    <location>
        <begin position="865"/>
        <end position="879"/>
    </location>
</feature>
<evidence type="ECO:0000313" key="7">
    <source>
        <dbReference type="Proteomes" id="UP000002630"/>
    </source>
</evidence>
<feature type="domain" description="RanBP2-type" evidence="5">
    <location>
        <begin position="122"/>
        <end position="141"/>
    </location>
</feature>
<dbReference type="AlphaFoldDB" id="D8LNR4"/>
<dbReference type="PROSITE" id="PS01358">
    <property type="entry name" value="ZF_RANBP2_1"/>
    <property type="match status" value="1"/>
</dbReference>
<dbReference type="InterPro" id="IPR036047">
    <property type="entry name" value="F-box-like_dom_sf"/>
</dbReference>
<feature type="compositionally biased region" description="Low complexity" evidence="4">
    <location>
        <begin position="216"/>
        <end position="231"/>
    </location>
</feature>
<evidence type="ECO:0000256" key="4">
    <source>
        <dbReference type="SAM" id="MobiDB-lite"/>
    </source>
</evidence>
<feature type="region of interest" description="Disordered" evidence="4">
    <location>
        <begin position="17"/>
        <end position="110"/>
    </location>
</feature>
<name>D8LNR4_ECTSI</name>
<reference evidence="6 7" key="1">
    <citation type="journal article" date="2010" name="Nature">
        <title>The Ectocarpus genome and the independent evolution of multicellularity in brown algae.</title>
        <authorList>
            <person name="Cock J.M."/>
            <person name="Sterck L."/>
            <person name="Rouze P."/>
            <person name="Scornet D."/>
            <person name="Allen A.E."/>
            <person name="Amoutzias G."/>
            <person name="Anthouard V."/>
            <person name="Artiguenave F."/>
            <person name="Aury J.M."/>
            <person name="Badger J.H."/>
            <person name="Beszteri B."/>
            <person name="Billiau K."/>
            <person name="Bonnet E."/>
            <person name="Bothwell J.H."/>
            <person name="Bowler C."/>
            <person name="Boyen C."/>
            <person name="Brownlee C."/>
            <person name="Carrano C.J."/>
            <person name="Charrier B."/>
            <person name="Cho G.Y."/>
            <person name="Coelho S.M."/>
            <person name="Collen J."/>
            <person name="Corre E."/>
            <person name="Da Silva C."/>
            <person name="Delage L."/>
            <person name="Delaroque N."/>
            <person name="Dittami S.M."/>
            <person name="Doulbeau S."/>
            <person name="Elias M."/>
            <person name="Farnham G."/>
            <person name="Gachon C.M."/>
            <person name="Gschloessl B."/>
            <person name="Heesch S."/>
            <person name="Jabbari K."/>
            <person name="Jubin C."/>
            <person name="Kawai H."/>
            <person name="Kimura K."/>
            <person name="Kloareg B."/>
            <person name="Kupper F.C."/>
            <person name="Lang D."/>
            <person name="Le Bail A."/>
            <person name="Leblanc C."/>
            <person name="Lerouge P."/>
            <person name="Lohr M."/>
            <person name="Lopez P.J."/>
            <person name="Martens C."/>
            <person name="Maumus F."/>
            <person name="Michel G."/>
            <person name="Miranda-Saavedra D."/>
            <person name="Morales J."/>
            <person name="Moreau H."/>
            <person name="Motomura T."/>
            <person name="Nagasato C."/>
            <person name="Napoli C.A."/>
            <person name="Nelson D.R."/>
            <person name="Nyvall-Collen P."/>
            <person name="Peters A.F."/>
            <person name="Pommier C."/>
            <person name="Potin P."/>
            <person name="Poulain J."/>
            <person name="Quesneville H."/>
            <person name="Read B."/>
            <person name="Rensing S.A."/>
            <person name="Ritter A."/>
            <person name="Rousvoal S."/>
            <person name="Samanta M."/>
            <person name="Samson G."/>
            <person name="Schroeder D.C."/>
            <person name="Segurens B."/>
            <person name="Strittmatter M."/>
            <person name="Tonon T."/>
            <person name="Tregear J.W."/>
            <person name="Valentin K."/>
            <person name="von Dassow P."/>
            <person name="Yamagishi T."/>
            <person name="Van de Peer Y."/>
            <person name="Wincker P."/>
        </authorList>
    </citation>
    <scope>NUCLEOTIDE SEQUENCE [LARGE SCALE GENOMIC DNA]</scope>
    <source>
        <strain evidence="7">Ec32 / CCAP1310/4</strain>
    </source>
</reference>
<evidence type="ECO:0000256" key="1">
    <source>
        <dbReference type="ARBA" id="ARBA00022723"/>
    </source>
</evidence>
<feature type="region of interest" description="Disordered" evidence="4">
    <location>
        <begin position="339"/>
        <end position="378"/>
    </location>
</feature>
<feature type="region of interest" description="Disordered" evidence="4">
    <location>
        <begin position="460"/>
        <end position="510"/>
    </location>
</feature>
<dbReference type="InParanoid" id="D8LNR4"/>
<feature type="region of interest" description="Disordered" evidence="4">
    <location>
        <begin position="1028"/>
        <end position="1078"/>
    </location>
</feature>
<protein>
    <recommendedName>
        <fullName evidence="5">RanBP2-type domain-containing protein</fullName>
    </recommendedName>
</protein>
<feature type="region of interest" description="Disordered" evidence="4">
    <location>
        <begin position="182"/>
        <end position="247"/>
    </location>
</feature>
<gene>
    <name evidence="6" type="ORF">Esi_0005_0149</name>
</gene>
<sequence>MKPSISIDLPGWCTLRRDPKEVESDEQLLALMDDVAGSGGTHDLDGNASGENSGNGDNESDDDDDAIARLFSVGGLKRKRSSDSRQQTGDGGETRSSGSGSAGRAGRGTARSDLEAEAYADWPCVRCTFINAYTEDACGGCGGANKKRDRLLRERREEAEKLSRLQTARRCRDRSLKEEALKDVLEDSSDSENDDHNRRGEGPASHTTKPVEDETPVSTASASETTSAAPADDNTGRTKTLQQHPGTGGGCVISILPPDLLLQCAEYLGDARSLCRVREVGLGWLLALDDREAGSRLWRPLFYRLRASGSIHKATDATGQQNRQLKVYDLGTRPPNRGSSASAFGNGLTAGVSTPSPSQKTRLSSGGPPALAAGKGTPWSSGSGSAAAAVVASSCVVCGLIQRDGYSGKDCEMCASALVLVRGRESPATPRLAYTRVNLSGGGGSCSSFSSPTTMRWQQHPGCLVTGAGSSRSPDLRQKGRVGGITPAGATADGAREAERSIGSCNSSGGGAQGLEEEFGGGARSVDWHFLVKRLAEEKRIANGWGSLQHGWVWLQRELQNMLRRRRGHEQLGPAPSLTAAVPTHPPPQVELAALSSASGVGTRGGASHPGAQQQQQQQQQQQEQASTPTAAGRAAADGEPDPRIARLVRKLSTKKWVVLYDSLKATFTLQAEGIAREIVLAAASAAAVAAAREDQGKGIVDACGRRPGASADLEGLRGCVAAWEAYKDWCEEVDMYCELLNEHISAERYRTAGAGCGRGDNTPYIRDTALISFRHSFALNVQVCAMLRTAISKGMPTACTDSFSVTGPPLEAARYEPGRGGAKQDNPRSDTAKSAAGDADELFTDLELMEDSRAIDFSVRSFSGPGGGGGGAGGGPGSRGASTISGACGGGVAGSRALRAASASRSSVGSSRPGNYYDWFLSKLEGKEAGIIRGDIDARGKSVVRSSPPGEGSGAAGGAGCALQAAATQAELLEAVGDMVEELDVPDDALSKERHTQGAMRRLLLLPVKRWQAAAAAAAAAEAAARNDNAEGDPRNLLMAGLSPAPGKEGFHRLRGGAAGRRRKGAPPMSSLGKDAGKSWEHLSTLFG</sequence>
<keyword evidence="7" id="KW-1185">Reference proteome</keyword>
<feature type="compositionally biased region" description="Low complexity" evidence="4">
    <location>
        <begin position="46"/>
        <end position="57"/>
    </location>
</feature>
<dbReference type="EMBL" id="FN649760">
    <property type="protein sequence ID" value="CBN78274.1"/>
    <property type="molecule type" value="Genomic_DNA"/>
</dbReference>
<organism evidence="6 7">
    <name type="scientific">Ectocarpus siliculosus</name>
    <name type="common">Brown alga</name>
    <name type="synonym">Conferva siliculosa</name>
    <dbReference type="NCBI Taxonomy" id="2880"/>
    <lineage>
        <taxon>Eukaryota</taxon>
        <taxon>Sar</taxon>
        <taxon>Stramenopiles</taxon>
        <taxon>Ochrophyta</taxon>
        <taxon>PX clade</taxon>
        <taxon>Phaeophyceae</taxon>
        <taxon>Ectocarpales</taxon>
        <taxon>Ectocarpaceae</taxon>
        <taxon>Ectocarpus</taxon>
    </lineage>
</organism>
<keyword evidence="2" id="KW-0863">Zinc-finger</keyword>
<feature type="compositionally biased region" description="Low complexity" evidence="4">
    <location>
        <begin position="613"/>
        <end position="638"/>
    </location>
</feature>
<evidence type="ECO:0000259" key="5">
    <source>
        <dbReference type="PROSITE" id="PS01358"/>
    </source>
</evidence>
<dbReference type="InterPro" id="IPR001876">
    <property type="entry name" value="Znf_RanBP2"/>
</dbReference>
<feature type="region of interest" description="Disordered" evidence="4">
    <location>
        <begin position="811"/>
        <end position="837"/>
    </location>
</feature>
<evidence type="ECO:0000256" key="3">
    <source>
        <dbReference type="ARBA" id="ARBA00022833"/>
    </source>
</evidence>
<feature type="region of interest" description="Disordered" evidence="4">
    <location>
        <begin position="860"/>
        <end position="880"/>
    </location>
</feature>
<dbReference type="OrthoDB" id="10385561at2759"/>